<evidence type="ECO:0000256" key="1">
    <source>
        <dbReference type="ARBA" id="ARBA00004141"/>
    </source>
</evidence>
<keyword evidence="7 11" id="KW-0406">Ion transport</keyword>
<sequence>IKEFSGYTTLHGFHFLVDSYSVTRRVVWTCFIVISLGFLLYQLVNGIKNYNDRGIIMSRSVEEPNEVDFPAVTICNQNIMKKSLIIGTDAQRYLDEMNYIKADLGLVNSTNERLDAEDFVRKYGHTLGEMMYGCEFKDRRCTAQDFIPLPFLQRGLCYTFNSGRDNSSVRRIATPGRLESLILRLNAQPEEYYGAYSYENVGFVLAVHDQAEPPDMELNAYDIPPGFTTNLRIRRFKVDDIRVYHQAINPAIRRYKPYPTKCGSRNLSLYKRYSRKACMQECYARLIITHCGCRLLGMPPMKAPFCTSKEYLDCQLMMPVLLKPSKCDCPKRCQHIHYSVQPSLAHYPSKSVIKELLPSLNMTEVNSTTERINEVNRIIRVFYETLRTEIIKEKPQYTLATLTSDMGGSMGLFLGCSVLTICEFIDLFIQICLERRKRNEVINQK</sequence>
<dbReference type="Gene3D" id="2.60.470.10">
    <property type="entry name" value="Acid-sensing ion channels like domains"/>
    <property type="match status" value="1"/>
</dbReference>
<dbReference type="Proteomes" id="UP000001593">
    <property type="component" value="Unassembled WGS sequence"/>
</dbReference>
<dbReference type="GO" id="GO:0035725">
    <property type="term" value="P:sodium ion transmembrane transport"/>
    <property type="evidence" value="ECO:0000318"/>
    <property type="project" value="GO_Central"/>
</dbReference>
<dbReference type="Gene3D" id="1.10.287.770">
    <property type="entry name" value="YojJ-like"/>
    <property type="match status" value="1"/>
</dbReference>
<evidence type="ECO:0000256" key="3">
    <source>
        <dbReference type="ARBA" id="ARBA00022461"/>
    </source>
</evidence>
<keyword evidence="6" id="KW-0915">Sodium</keyword>
<keyword evidence="2 11" id="KW-0813">Transport</keyword>
<evidence type="ECO:0000256" key="2">
    <source>
        <dbReference type="ARBA" id="ARBA00022448"/>
    </source>
</evidence>
<dbReference type="InParanoid" id="A7S4N0"/>
<keyword evidence="3 11" id="KW-0894">Sodium channel</keyword>
<evidence type="ECO:0000256" key="10">
    <source>
        <dbReference type="ARBA" id="ARBA00023303"/>
    </source>
</evidence>
<evidence type="ECO:0000256" key="5">
    <source>
        <dbReference type="ARBA" id="ARBA00022989"/>
    </source>
</evidence>
<dbReference type="PhylomeDB" id="A7S4N0"/>
<keyword evidence="5 12" id="KW-1133">Transmembrane helix</keyword>
<keyword evidence="8 12" id="KW-0472">Membrane</keyword>
<evidence type="ECO:0000256" key="8">
    <source>
        <dbReference type="ARBA" id="ARBA00023136"/>
    </source>
</evidence>
<proteinExistence type="inferred from homology"/>
<evidence type="ECO:0000256" key="7">
    <source>
        <dbReference type="ARBA" id="ARBA00023065"/>
    </source>
</evidence>
<dbReference type="HOGENOM" id="CLU_020415_3_0_1"/>
<protein>
    <submittedName>
        <fullName evidence="13">Uncharacterized protein</fullName>
    </submittedName>
</protein>
<evidence type="ECO:0000256" key="6">
    <source>
        <dbReference type="ARBA" id="ARBA00023053"/>
    </source>
</evidence>
<evidence type="ECO:0000313" key="13">
    <source>
        <dbReference type="EMBL" id="EDO41313.1"/>
    </source>
</evidence>
<dbReference type="GO" id="GO:0005886">
    <property type="term" value="C:plasma membrane"/>
    <property type="evidence" value="ECO:0000318"/>
    <property type="project" value="GO_Central"/>
</dbReference>
<feature type="transmembrane region" description="Helical" evidence="12">
    <location>
        <begin position="26"/>
        <end position="44"/>
    </location>
</feature>
<keyword evidence="10 11" id="KW-0407">Ion channel</keyword>
<evidence type="ECO:0000256" key="12">
    <source>
        <dbReference type="SAM" id="Phobius"/>
    </source>
</evidence>
<keyword evidence="9 11" id="KW-0739">Sodium transport</keyword>
<name>A7S4N0_NEMVE</name>
<evidence type="ECO:0000256" key="11">
    <source>
        <dbReference type="RuleBase" id="RU000679"/>
    </source>
</evidence>
<dbReference type="GO" id="GO:0015280">
    <property type="term" value="F:ligand-gated sodium channel activity"/>
    <property type="evidence" value="ECO:0000318"/>
    <property type="project" value="GO_Central"/>
</dbReference>
<keyword evidence="14" id="KW-1185">Reference proteome</keyword>
<gene>
    <name evidence="13" type="ORF">NEMVEDRAFT_v1g104502</name>
</gene>
<dbReference type="EMBL" id="DS469579">
    <property type="protein sequence ID" value="EDO41313.1"/>
    <property type="molecule type" value="Genomic_DNA"/>
</dbReference>
<dbReference type="AlphaFoldDB" id="A7S4N0"/>
<comment type="similarity">
    <text evidence="11">Belongs to the amiloride-sensitive sodium channel (TC 1.A.6) family.</text>
</comment>
<organism evidence="13 14">
    <name type="scientific">Nematostella vectensis</name>
    <name type="common">Starlet sea anemone</name>
    <dbReference type="NCBI Taxonomy" id="45351"/>
    <lineage>
        <taxon>Eukaryota</taxon>
        <taxon>Metazoa</taxon>
        <taxon>Cnidaria</taxon>
        <taxon>Anthozoa</taxon>
        <taxon>Hexacorallia</taxon>
        <taxon>Actiniaria</taxon>
        <taxon>Edwardsiidae</taxon>
        <taxon>Nematostella</taxon>
    </lineage>
</organism>
<keyword evidence="4 11" id="KW-0812">Transmembrane</keyword>
<accession>A7S4N0</accession>
<evidence type="ECO:0000313" key="14">
    <source>
        <dbReference type="Proteomes" id="UP000001593"/>
    </source>
</evidence>
<dbReference type="Pfam" id="PF00858">
    <property type="entry name" value="ASC"/>
    <property type="match status" value="1"/>
</dbReference>
<dbReference type="eggNOG" id="KOG4294">
    <property type="taxonomic scope" value="Eukaryota"/>
</dbReference>
<dbReference type="PRINTS" id="PR01078">
    <property type="entry name" value="AMINACHANNEL"/>
</dbReference>
<dbReference type="OMA" id="FEFFEYL"/>
<evidence type="ECO:0000256" key="4">
    <source>
        <dbReference type="ARBA" id="ARBA00022692"/>
    </source>
</evidence>
<dbReference type="PANTHER" id="PTHR11690">
    <property type="entry name" value="AMILORIDE-SENSITIVE SODIUM CHANNEL-RELATED"/>
    <property type="match status" value="1"/>
</dbReference>
<evidence type="ECO:0000256" key="9">
    <source>
        <dbReference type="ARBA" id="ARBA00023201"/>
    </source>
</evidence>
<dbReference type="PANTHER" id="PTHR11690:SF222">
    <property type="entry name" value="AMILORIDE-SENSITIVE SODIUM CHANNEL SUBUNIT GAMMA"/>
    <property type="match status" value="1"/>
</dbReference>
<comment type="subcellular location">
    <subcellularLocation>
        <location evidence="1">Membrane</location>
        <topology evidence="1">Multi-pass membrane protein</topology>
    </subcellularLocation>
</comment>
<dbReference type="InterPro" id="IPR001873">
    <property type="entry name" value="ENaC"/>
</dbReference>
<reference evidence="13 14" key="1">
    <citation type="journal article" date="2007" name="Science">
        <title>Sea anemone genome reveals ancestral eumetazoan gene repertoire and genomic organization.</title>
        <authorList>
            <person name="Putnam N.H."/>
            <person name="Srivastava M."/>
            <person name="Hellsten U."/>
            <person name="Dirks B."/>
            <person name="Chapman J."/>
            <person name="Salamov A."/>
            <person name="Terry A."/>
            <person name="Shapiro H."/>
            <person name="Lindquist E."/>
            <person name="Kapitonov V.V."/>
            <person name="Jurka J."/>
            <person name="Genikhovich G."/>
            <person name="Grigoriev I.V."/>
            <person name="Lucas S.M."/>
            <person name="Steele R.E."/>
            <person name="Finnerty J.R."/>
            <person name="Technau U."/>
            <person name="Martindale M.Q."/>
            <person name="Rokhsar D.S."/>
        </authorList>
    </citation>
    <scope>NUCLEOTIDE SEQUENCE [LARGE SCALE GENOMIC DNA]</scope>
    <source>
        <strain evidence="14">CH2 X CH6</strain>
    </source>
</reference>
<feature type="non-terminal residue" evidence="13">
    <location>
        <position position="1"/>
    </location>
</feature>